<evidence type="ECO:0000313" key="3">
    <source>
        <dbReference type="EMBL" id="CAB5050673.1"/>
    </source>
</evidence>
<dbReference type="Pfam" id="PF21853">
    <property type="entry name" value="DUF6912"/>
    <property type="match status" value="1"/>
</dbReference>
<dbReference type="EMBL" id="CAFBQN010000001">
    <property type="protein sequence ID" value="CAB5050673.1"/>
    <property type="molecule type" value="Genomic_DNA"/>
</dbReference>
<gene>
    <name evidence="1" type="ORF">UFOPK2837_00048</name>
    <name evidence="2" type="ORF">UFOPK4065_00269</name>
    <name evidence="3" type="ORF">UFOPK4319_00016</name>
</gene>
<dbReference type="InterPro" id="IPR054206">
    <property type="entry name" value="DUF6912"/>
</dbReference>
<evidence type="ECO:0000313" key="1">
    <source>
        <dbReference type="EMBL" id="CAB4741839.1"/>
    </source>
</evidence>
<accession>A0A6J6T689</accession>
<dbReference type="EMBL" id="CAFBPE010000011">
    <property type="protein sequence ID" value="CAB5000938.1"/>
    <property type="molecule type" value="Genomic_DNA"/>
</dbReference>
<dbReference type="EMBL" id="CAEZZF010000001">
    <property type="protein sequence ID" value="CAB4741839.1"/>
    <property type="molecule type" value="Genomic_DNA"/>
</dbReference>
<sequence>MRTYLAIRHSELESFISTLSMQVDELFAPTSDFLVENDECDSEELEYLLSVSAGEKALKLRASQTSPGLVLAIDIDYNQIELESADTVTLNSPISWEQVQCALLAYEGEEELTWFATQEIADELAGWK</sequence>
<organism evidence="1">
    <name type="scientific">freshwater metagenome</name>
    <dbReference type="NCBI Taxonomy" id="449393"/>
    <lineage>
        <taxon>unclassified sequences</taxon>
        <taxon>metagenomes</taxon>
        <taxon>ecological metagenomes</taxon>
    </lineage>
</organism>
<proteinExistence type="predicted"/>
<name>A0A6J6T689_9ZZZZ</name>
<dbReference type="AlphaFoldDB" id="A0A6J6T689"/>
<reference evidence="1" key="1">
    <citation type="submission" date="2020-05" db="EMBL/GenBank/DDBJ databases">
        <authorList>
            <person name="Chiriac C."/>
            <person name="Salcher M."/>
            <person name="Ghai R."/>
            <person name="Kavagutti S V."/>
        </authorList>
    </citation>
    <scope>NUCLEOTIDE SEQUENCE</scope>
</reference>
<protein>
    <submittedName>
        <fullName evidence="1">Unannotated protein</fullName>
    </submittedName>
</protein>
<evidence type="ECO:0000313" key="2">
    <source>
        <dbReference type="EMBL" id="CAB5000938.1"/>
    </source>
</evidence>